<feature type="region of interest" description="Disordered" evidence="1">
    <location>
        <begin position="1"/>
        <end position="23"/>
    </location>
</feature>
<dbReference type="EMBL" id="FN648730">
    <property type="protein sequence ID" value="CBN80492.1"/>
    <property type="molecule type" value="Genomic_DNA"/>
</dbReference>
<reference evidence="2 3" key="1">
    <citation type="journal article" date="2010" name="Nature">
        <title>The Ectocarpus genome and the independent evolution of multicellularity in brown algae.</title>
        <authorList>
            <person name="Cock J.M."/>
            <person name="Sterck L."/>
            <person name="Rouze P."/>
            <person name="Scornet D."/>
            <person name="Allen A.E."/>
            <person name="Amoutzias G."/>
            <person name="Anthouard V."/>
            <person name="Artiguenave F."/>
            <person name="Aury J.M."/>
            <person name="Badger J.H."/>
            <person name="Beszteri B."/>
            <person name="Billiau K."/>
            <person name="Bonnet E."/>
            <person name="Bothwell J.H."/>
            <person name="Bowler C."/>
            <person name="Boyen C."/>
            <person name="Brownlee C."/>
            <person name="Carrano C.J."/>
            <person name="Charrier B."/>
            <person name="Cho G.Y."/>
            <person name="Coelho S.M."/>
            <person name="Collen J."/>
            <person name="Corre E."/>
            <person name="Da Silva C."/>
            <person name="Delage L."/>
            <person name="Delaroque N."/>
            <person name="Dittami S.M."/>
            <person name="Doulbeau S."/>
            <person name="Elias M."/>
            <person name="Farnham G."/>
            <person name="Gachon C.M."/>
            <person name="Gschloessl B."/>
            <person name="Heesch S."/>
            <person name="Jabbari K."/>
            <person name="Jubin C."/>
            <person name="Kawai H."/>
            <person name="Kimura K."/>
            <person name="Kloareg B."/>
            <person name="Kupper F.C."/>
            <person name="Lang D."/>
            <person name="Le Bail A."/>
            <person name="Leblanc C."/>
            <person name="Lerouge P."/>
            <person name="Lohr M."/>
            <person name="Lopez P.J."/>
            <person name="Martens C."/>
            <person name="Maumus F."/>
            <person name="Michel G."/>
            <person name="Miranda-Saavedra D."/>
            <person name="Morales J."/>
            <person name="Moreau H."/>
            <person name="Motomura T."/>
            <person name="Nagasato C."/>
            <person name="Napoli C.A."/>
            <person name="Nelson D.R."/>
            <person name="Nyvall-Collen P."/>
            <person name="Peters A.F."/>
            <person name="Pommier C."/>
            <person name="Potin P."/>
            <person name="Poulain J."/>
            <person name="Quesneville H."/>
            <person name="Read B."/>
            <person name="Rensing S.A."/>
            <person name="Ritter A."/>
            <person name="Rousvoal S."/>
            <person name="Samanta M."/>
            <person name="Samson G."/>
            <person name="Schroeder D.C."/>
            <person name="Segurens B."/>
            <person name="Strittmatter M."/>
            <person name="Tonon T."/>
            <person name="Tregear J.W."/>
            <person name="Valentin K."/>
            <person name="von Dassow P."/>
            <person name="Yamagishi T."/>
            <person name="Van de Peer Y."/>
            <person name="Wincker P."/>
        </authorList>
    </citation>
    <scope>NUCLEOTIDE SEQUENCE [LARGE SCALE GENOMIC DNA]</scope>
    <source>
        <strain evidence="3">Ec32 / CCAP1310/4</strain>
    </source>
</reference>
<protein>
    <submittedName>
        <fullName evidence="2">EsV-1-212</fullName>
    </submittedName>
</protein>
<evidence type="ECO:0000313" key="2">
    <source>
        <dbReference type="EMBL" id="CBN80492.1"/>
    </source>
</evidence>
<dbReference type="AlphaFoldDB" id="D8LPM0"/>
<sequence length="85" mass="9633">MPAKKKRSEEHKAKIAARKLRSSPKTPDIWNGCIASQLRNDLKGKVSYIRINGEGPVEPVADMETLERMARLLQTDSGRKLFQQN</sequence>
<accession>D8LPM0</accession>
<gene>
    <name evidence="2" type="ORF">Esi_0052_0296</name>
</gene>
<evidence type="ECO:0000313" key="3">
    <source>
        <dbReference type="Proteomes" id="UP000002630"/>
    </source>
</evidence>
<evidence type="ECO:0000256" key="1">
    <source>
        <dbReference type="SAM" id="MobiDB-lite"/>
    </source>
</evidence>
<organism evidence="2 3">
    <name type="scientific">Ectocarpus siliculosus</name>
    <name type="common">Brown alga</name>
    <name type="synonym">Conferva siliculosa</name>
    <dbReference type="NCBI Taxonomy" id="2880"/>
    <lineage>
        <taxon>Eukaryota</taxon>
        <taxon>Sar</taxon>
        <taxon>Stramenopiles</taxon>
        <taxon>Ochrophyta</taxon>
        <taxon>PX clade</taxon>
        <taxon>Phaeophyceae</taxon>
        <taxon>Ectocarpales</taxon>
        <taxon>Ectocarpaceae</taxon>
        <taxon>Ectocarpus</taxon>
    </lineage>
</organism>
<dbReference type="InParanoid" id="D8LPM0"/>
<keyword evidence="3" id="KW-1185">Reference proteome</keyword>
<proteinExistence type="predicted"/>
<name>D8LPM0_ECTSI</name>
<dbReference type="Proteomes" id="UP000002630">
    <property type="component" value="Linkage Group LG16"/>
</dbReference>
<dbReference type="EMBL" id="FN649741">
    <property type="protein sequence ID" value="CBN80492.1"/>
    <property type="molecule type" value="Genomic_DNA"/>
</dbReference>